<sequence>MRKIILLLLLTVTSLGYSQKKKTSKKTTSTSKSVLAKLDNLSAEIITDKKGKKLVLFVTNGSSKDTLELKKIESVVFNPLNFTIKSFTTNGVKLYCLNWQEKNAIETKVKKENQDIMESQIWNIESKELLIGNTQKSSHIIETVFLDKNRTASETQERNRKEGFEFVLLPNGDVNLKNKTQNNTYSFQNSSMKYVINKAAASKATKKRR</sequence>
<dbReference type="EMBL" id="CP090145">
    <property type="protein sequence ID" value="UOX33139.1"/>
    <property type="molecule type" value="Genomic_DNA"/>
</dbReference>
<accession>A0ABY4HMU0</accession>
<evidence type="ECO:0008006" key="3">
    <source>
        <dbReference type="Google" id="ProtNLM"/>
    </source>
</evidence>
<keyword evidence="2" id="KW-1185">Reference proteome</keyword>
<reference evidence="1" key="1">
    <citation type="submission" date="2021-12" db="EMBL/GenBank/DDBJ databases">
        <authorList>
            <person name="Cha I.-T."/>
            <person name="Lee K.-E."/>
            <person name="Park S.-J."/>
        </authorList>
    </citation>
    <scope>NUCLEOTIDE SEQUENCE</scope>
    <source>
        <strain evidence="1">YSM-43</strain>
    </source>
</reference>
<reference evidence="1" key="2">
    <citation type="submission" date="2022-04" db="EMBL/GenBank/DDBJ databases">
        <title>Complete Genome Sequence of Flavobacterium sediminilitoris YSM-43, Isolated from a Tidal Sediment.</title>
        <authorList>
            <person name="Lee P.A."/>
        </authorList>
    </citation>
    <scope>NUCLEOTIDE SEQUENCE</scope>
    <source>
        <strain evidence="1">YSM-43</strain>
    </source>
</reference>
<organism evidence="1 2">
    <name type="scientific">Flavobacterium sediminilitoris</name>
    <dbReference type="NCBI Taxonomy" id="2024526"/>
    <lineage>
        <taxon>Bacteria</taxon>
        <taxon>Pseudomonadati</taxon>
        <taxon>Bacteroidota</taxon>
        <taxon>Flavobacteriia</taxon>
        <taxon>Flavobacteriales</taxon>
        <taxon>Flavobacteriaceae</taxon>
        <taxon>Flavobacterium</taxon>
    </lineage>
</organism>
<protein>
    <recommendedName>
        <fullName evidence="3">LPS export ABC transporter protein LptC</fullName>
    </recommendedName>
</protein>
<dbReference type="Proteomes" id="UP000830454">
    <property type="component" value="Chromosome"/>
</dbReference>
<proteinExistence type="predicted"/>
<name>A0ABY4HMU0_9FLAO</name>
<evidence type="ECO:0000313" key="2">
    <source>
        <dbReference type="Proteomes" id="UP000830454"/>
    </source>
</evidence>
<evidence type="ECO:0000313" key="1">
    <source>
        <dbReference type="EMBL" id="UOX33139.1"/>
    </source>
</evidence>
<dbReference type="RefSeq" id="WP_045971248.1">
    <property type="nucleotide sequence ID" value="NZ_CP090145.1"/>
</dbReference>
<gene>
    <name evidence="1" type="ORF">LXD69_13960</name>
</gene>